<feature type="chain" id="PRO_5038856807" evidence="1">
    <location>
        <begin position="18"/>
        <end position="198"/>
    </location>
</feature>
<keyword evidence="2" id="KW-0449">Lipoprotein</keyword>
<sequence>MKKYLVICIILCTFLLAACQVKNPEKSAKPKQSETVRLEKAKNLEVGITYKIGASKNPNAFYVKFIDDQHYVYMNDDSHYTEKKIAERSGDGGYFYPYIYFTEGEYIQEDNNYILKPMRTQKVEFKDAQHVKDSVIANKKFYEETENDSSVTIVKEGSSYIEKSQNRNLPLYEISKNLPNSIDDFLAQYDYQPEELHW</sequence>
<proteinExistence type="predicted"/>
<protein>
    <submittedName>
        <fullName evidence="2">Lipoprotein</fullName>
    </submittedName>
</protein>
<organism evidence="2 3">
    <name type="scientific">Streptococcus criceti HS-6</name>
    <dbReference type="NCBI Taxonomy" id="873449"/>
    <lineage>
        <taxon>Bacteria</taxon>
        <taxon>Bacillati</taxon>
        <taxon>Bacillota</taxon>
        <taxon>Bacilli</taxon>
        <taxon>Lactobacillales</taxon>
        <taxon>Streptococcaceae</taxon>
        <taxon>Streptococcus</taxon>
    </lineage>
</organism>
<dbReference type="Proteomes" id="UP000004322">
    <property type="component" value="Unassembled WGS sequence"/>
</dbReference>
<gene>
    <name evidence="2" type="ORF">STRCR_2048</name>
</gene>
<evidence type="ECO:0000313" key="2">
    <source>
        <dbReference type="EMBL" id="EHI74418.1"/>
    </source>
</evidence>
<evidence type="ECO:0000313" key="3">
    <source>
        <dbReference type="Proteomes" id="UP000004322"/>
    </source>
</evidence>
<dbReference type="STRING" id="873449.STRCR_2048"/>
<feature type="signal peptide" evidence="1">
    <location>
        <begin position="1"/>
        <end position="17"/>
    </location>
</feature>
<dbReference type="AlphaFoldDB" id="G5JRN9"/>
<name>G5JRN9_STRCG</name>
<comment type="caution">
    <text evidence="2">The sequence shown here is derived from an EMBL/GenBank/DDBJ whole genome shotgun (WGS) entry which is preliminary data.</text>
</comment>
<evidence type="ECO:0000256" key="1">
    <source>
        <dbReference type="SAM" id="SignalP"/>
    </source>
</evidence>
<keyword evidence="1" id="KW-0732">Signal</keyword>
<dbReference type="OrthoDB" id="2239027at2"/>
<keyword evidence="3" id="KW-1185">Reference proteome</keyword>
<dbReference type="PROSITE" id="PS51257">
    <property type="entry name" value="PROKAR_LIPOPROTEIN"/>
    <property type="match status" value="1"/>
</dbReference>
<accession>G5JRN9</accession>
<dbReference type="RefSeq" id="WP_004227598.1">
    <property type="nucleotide sequence ID" value="NZ_AEUV02000002.1"/>
</dbReference>
<dbReference type="EMBL" id="AEUV02000002">
    <property type="protein sequence ID" value="EHI74418.1"/>
    <property type="molecule type" value="Genomic_DNA"/>
</dbReference>
<reference evidence="2" key="1">
    <citation type="submission" date="2011-07" db="EMBL/GenBank/DDBJ databases">
        <authorList>
            <person name="Stanhope M.J."/>
            <person name="Durkin A.S."/>
            <person name="Hostetler J."/>
            <person name="Kim M."/>
            <person name="Radune D."/>
            <person name="Singh I."/>
            <person name="Town C.D."/>
        </authorList>
    </citation>
    <scope>NUCLEOTIDE SEQUENCE [LARGE SCALE GENOMIC DNA]</scope>
    <source>
        <strain evidence="2">HS-6</strain>
    </source>
</reference>